<keyword evidence="1" id="KW-0732">Signal</keyword>
<evidence type="ECO:0000259" key="2">
    <source>
        <dbReference type="PROSITE" id="PS51762"/>
    </source>
</evidence>
<dbReference type="PANTHER" id="PTHR10963">
    <property type="entry name" value="GLYCOSYL HYDROLASE-RELATED"/>
    <property type="match status" value="1"/>
</dbReference>
<dbReference type="OrthoDB" id="192832at2759"/>
<accession>N1PCE0</accession>
<dbReference type="AlphaFoldDB" id="N1PCE0"/>
<evidence type="ECO:0000313" key="3">
    <source>
        <dbReference type="EMBL" id="EME39912.1"/>
    </source>
</evidence>
<organism evidence="3 4">
    <name type="scientific">Dothistroma septosporum (strain NZE10 / CBS 128990)</name>
    <name type="common">Red band needle blight fungus</name>
    <name type="synonym">Mycosphaerella pini</name>
    <dbReference type="NCBI Taxonomy" id="675120"/>
    <lineage>
        <taxon>Eukaryota</taxon>
        <taxon>Fungi</taxon>
        <taxon>Dikarya</taxon>
        <taxon>Ascomycota</taxon>
        <taxon>Pezizomycotina</taxon>
        <taxon>Dothideomycetes</taxon>
        <taxon>Dothideomycetidae</taxon>
        <taxon>Mycosphaerellales</taxon>
        <taxon>Mycosphaerellaceae</taxon>
        <taxon>Dothistroma</taxon>
    </lineage>
</organism>
<dbReference type="Gene3D" id="2.60.120.200">
    <property type="match status" value="1"/>
</dbReference>
<dbReference type="GO" id="GO:0004553">
    <property type="term" value="F:hydrolase activity, hydrolyzing O-glycosyl compounds"/>
    <property type="evidence" value="ECO:0007669"/>
    <property type="project" value="InterPro"/>
</dbReference>
<reference evidence="3 4" key="2">
    <citation type="journal article" date="2012" name="PLoS Pathog.">
        <title>Diverse lifestyles and strategies of plant pathogenesis encoded in the genomes of eighteen Dothideomycetes fungi.</title>
        <authorList>
            <person name="Ohm R.A."/>
            <person name="Feau N."/>
            <person name="Henrissat B."/>
            <person name="Schoch C.L."/>
            <person name="Horwitz B.A."/>
            <person name="Barry K.W."/>
            <person name="Condon B.J."/>
            <person name="Copeland A.C."/>
            <person name="Dhillon B."/>
            <person name="Glaser F."/>
            <person name="Hesse C.N."/>
            <person name="Kosti I."/>
            <person name="LaButti K."/>
            <person name="Lindquist E.A."/>
            <person name="Lucas S."/>
            <person name="Salamov A.A."/>
            <person name="Bradshaw R.E."/>
            <person name="Ciuffetti L."/>
            <person name="Hamelin R.C."/>
            <person name="Kema G.H.J."/>
            <person name="Lawrence C."/>
            <person name="Scott J.A."/>
            <person name="Spatafora J.W."/>
            <person name="Turgeon B.G."/>
            <person name="de Wit P.J.G.M."/>
            <person name="Zhong S."/>
            <person name="Goodwin S.B."/>
            <person name="Grigoriev I.V."/>
        </authorList>
    </citation>
    <scope>NUCLEOTIDE SEQUENCE [LARGE SCALE GENOMIC DNA]</scope>
    <source>
        <strain evidence="4">NZE10 / CBS 128990</strain>
    </source>
</reference>
<dbReference type="Proteomes" id="UP000016933">
    <property type="component" value="Unassembled WGS sequence"/>
</dbReference>
<dbReference type="Pfam" id="PF26113">
    <property type="entry name" value="GH16_XgeA"/>
    <property type="match status" value="1"/>
</dbReference>
<dbReference type="GO" id="GO:0009251">
    <property type="term" value="P:glucan catabolic process"/>
    <property type="evidence" value="ECO:0007669"/>
    <property type="project" value="TreeGrafter"/>
</dbReference>
<dbReference type="PROSITE" id="PS51762">
    <property type="entry name" value="GH16_2"/>
    <property type="match status" value="1"/>
</dbReference>
<dbReference type="STRING" id="675120.N1PCE0"/>
<feature type="chain" id="PRO_5004109646" evidence="1">
    <location>
        <begin position="20"/>
        <end position="435"/>
    </location>
</feature>
<name>N1PCE0_DOTSN</name>
<sequence length="435" mass="46024">MVSQTLATALVASVALAEAMPPVQQPRIAARAASNSSAYSLIADYSGSDFFNHFTPYTAPDPTHGFVVYQDLKSAAEQNLVGYIFDAATNKTSAYMGVDYTTKAPTAGRNSVRLTGKDKLNAGSMAVIDLNHIPVATGLWPAIWMLGTPPDGQTWPVAGESDILEYVHEDIDNSMTLHSAPGCTVDNATTLFQGALGNSNCNAGDKTPGTTGCSIKAVEQNTIGAKQYATAGPAFNKAAGGVYVHDWQSDGITVWLFPHADVPVDLTAGTPNPSSWNQKPLAKFSGSGCDYTKAFHDMSLIINLDFCGDWAGQVWVSSGAAAKTGVATCNEYVANNADAFKDSYFDIASVKFYSNNGQKLAKRHEDDGTTVEIPTIAKPCDTQNISMPVAKSCTKSTGNGNYTFDSTRSIVSETTLTSKASSTETMAWLVAAGQH</sequence>
<dbReference type="InterPro" id="IPR000757">
    <property type="entry name" value="Beta-glucanase-like"/>
</dbReference>
<dbReference type="OMA" id="VYVHDWQ"/>
<feature type="domain" description="GH16" evidence="2">
    <location>
        <begin position="14"/>
        <end position="319"/>
    </location>
</feature>
<feature type="signal peptide" evidence="1">
    <location>
        <begin position="1"/>
        <end position="19"/>
    </location>
</feature>
<evidence type="ECO:0000313" key="4">
    <source>
        <dbReference type="Proteomes" id="UP000016933"/>
    </source>
</evidence>
<reference evidence="4" key="1">
    <citation type="journal article" date="2012" name="PLoS Genet.">
        <title>The genomes of the fungal plant pathogens Cladosporium fulvum and Dothistroma septosporum reveal adaptation to different hosts and lifestyles but also signatures of common ancestry.</title>
        <authorList>
            <person name="de Wit P.J.G.M."/>
            <person name="van der Burgt A."/>
            <person name="Oekmen B."/>
            <person name="Stergiopoulos I."/>
            <person name="Abd-Elsalam K.A."/>
            <person name="Aerts A.L."/>
            <person name="Bahkali A.H."/>
            <person name="Beenen H.G."/>
            <person name="Chettri P."/>
            <person name="Cox M.P."/>
            <person name="Datema E."/>
            <person name="de Vries R.P."/>
            <person name="Dhillon B."/>
            <person name="Ganley A.R."/>
            <person name="Griffiths S.A."/>
            <person name="Guo Y."/>
            <person name="Hamelin R.C."/>
            <person name="Henrissat B."/>
            <person name="Kabir M.S."/>
            <person name="Jashni M.K."/>
            <person name="Kema G."/>
            <person name="Klaubauf S."/>
            <person name="Lapidus A."/>
            <person name="Levasseur A."/>
            <person name="Lindquist E."/>
            <person name="Mehrabi R."/>
            <person name="Ohm R.A."/>
            <person name="Owen T.J."/>
            <person name="Salamov A."/>
            <person name="Schwelm A."/>
            <person name="Schijlen E."/>
            <person name="Sun H."/>
            <person name="van den Burg H.A."/>
            <person name="van Ham R.C.H.J."/>
            <person name="Zhang S."/>
            <person name="Goodwin S.B."/>
            <person name="Grigoriev I.V."/>
            <person name="Collemare J."/>
            <person name="Bradshaw R.E."/>
        </authorList>
    </citation>
    <scope>NUCLEOTIDE SEQUENCE [LARGE SCALE GENOMIC DNA]</scope>
    <source>
        <strain evidence="4">NZE10 / CBS 128990</strain>
    </source>
</reference>
<dbReference type="EMBL" id="KB446544">
    <property type="protein sequence ID" value="EME39912.1"/>
    <property type="molecule type" value="Genomic_DNA"/>
</dbReference>
<dbReference type="HOGENOM" id="CLU_016972_4_2_1"/>
<gene>
    <name evidence="3" type="ORF">DOTSEDRAFT_27859</name>
</gene>
<dbReference type="InterPro" id="IPR050546">
    <property type="entry name" value="Glycosyl_Hydrlase_16"/>
</dbReference>
<keyword evidence="3" id="KW-0378">Hydrolase</keyword>
<dbReference type="SUPFAM" id="SSF49899">
    <property type="entry name" value="Concanavalin A-like lectins/glucanases"/>
    <property type="match status" value="1"/>
</dbReference>
<protein>
    <submittedName>
        <fullName evidence="3">Glycoside hydrolase family 16 protein</fullName>
    </submittedName>
</protein>
<dbReference type="PANTHER" id="PTHR10963:SF24">
    <property type="entry name" value="GLYCOSIDASE C21B10.07-RELATED"/>
    <property type="match status" value="1"/>
</dbReference>
<proteinExistence type="predicted"/>
<keyword evidence="4" id="KW-1185">Reference proteome</keyword>
<evidence type="ECO:0000256" key="1">
    <source>
        <dbReference type="SAM" id="SignalP"/>
    </source>
</evidence>
<dbReference type="InterPro" id="IPR013320">
    <property type="entry name" value="ConA-like_dom_sf"/>
</dbReference>
<dbReference type="eggNOG" id="ENOG502QUM3">
    <property type="taxonomic scope" value="Eukaryota"/>
</dbReference>